<proteinExistence type="predicted"/>
<gene>
    <name evidence="1" type="ORF">MNBD_GAMMA23-802</name>
</gene>
<dbReference type="EMBL" id="UOFT01000029">
    <property type="protein sequence ID" value="VAW92965.1"/>
    <property type="molecule type" value="Genomic_DNA"/>
</dbReference>
<name>A0A3B0ZHR0_9ZZZZ</name>
<sequence length="139" mass="16018">MRYSFYNIVRHIIFILVLLFSFSLSDSMAAETDKPTVQSDTHKELARIAEKIRSGEIDVGKDYSINVKTGRFHIIHADRLMLDCTTCHRGENYRKDYLLMGKNKPYPPRAKGRYQRSVCLGCHQKGGIATRWYNSSTTP</sequence>
<dbReference type="InterPro" id="IPR036280">
    <property type="entry name" value="Multihaem_cyt_sf"/>
</dbReference>
<dbReference type="SUPFAM" id="SSF48695">
    <property type="entry name" value="Multiheme cytochromes"/>
    <property type="match status" value="1"/>
</dbReference>
<evidence type="ECO:0000313" key="1">
    <source>
        <dbReference type="EMBL" id="VAW92965.1"/>
    </source>
</evidence>
<accession>A0A3B0ZHR0</accession>
<reference evidence="1" key="1">
    <citation type="submission" date="2018-06" db="EMBL/GenBank/DDBJ databases">
        <authorList>
            <person name="Zhirakovskaya E."/>
        </authorList>
    </citation>
    <scope>NUCLEOTIDE SEQUENCE</scope>
</reference>
<organism evidence="1">
    <name type="scientific">hydrothermal vent metagenome</name>
    <dbReference type="NCBI Taxonomy" id="652676"/>
    <lineage>
        <taxon>unclassified sequences</taxon>
        <taxon>metagenomes</taxon>
        <taxon>ecological metagenomes</taxon>
    </lineage>
</organism>
<protein>
    <submittedName>
        <fullName evidence="1">Uncharacterized protein</fullName>
    </submittedName>
</protein>
<dbReference type="AlphaFoldDB" id="A0A3B0ZHR0"/>